<name>A0A519BJC1_ACIG2</name>
<organism evidence="1 2">
    <name type="scientific">Acididesulfobacter guangdongensis</name>
    <dbReference type="NCBI Taxonomy" id="2597225"/>
    <lineage>
        <taxon>Bacteria</taxon>
        <taxon>Deltaproteobacteria</taxon>
        <taxon>Candidatus Acidulodesulfobacterales</taxon>
        <taxon>Candidatus Acididesulfobacter</taxon>
    </lineage>
</organism>
<dbReference type="Proteomes" id="UP000316562">
    <property type="component" value="Unassembled WGS sequence"/>
</dbReference>
<dbReference type="EMBL" id="SGBC01000001">
    <property type="protein sequence ID" value="RZD17356.1"/>
    <property type="molecule type" value="Genomic_DNA"/>
</dbReference>
<reference evidence="1 2" key="1">
    <citation type="journal article" date="2019" name="ISME J.">
        <title>Insights into ecological role of a new deltaproteobacterial order Candidatus Acidulodesulfobacterales by metagenomics and metatranscriptomics.</title>
        <authorList>
            <person name="Tan S."/>
            <person name="Liu J."/>
            <person name="Fang Y."/>
            <person name="Hedlund B.P."/>
            <person name="Lian Z.H."/>
            <person name="Huang L.Y."/>
            <person name="Li J.T."/>
            <person name="Huang L.N."/>
            <person name="Li W.J."/>
            <person name="Jiang H.C."/>
            <person name="Dong H.L."/>
            <person name="Shu W.S."/>
        </authorList>
    </citation>
    <scope>NUCLEOTIDE SEQUENCE [LARGE SCALE GENOMIC DNA]</scope>
    <source>
        <strain evidence="1">AP2</strain>
    </source>
</reference>
<gene>
    <name evidence="1" type="ORF">EVJ46_03760</name>
</gene>
<evidence type="ECO:0000313" key="2">
    <source>
        <dbReference type="Proteomes" id="UP000316562"/>
    </source>
</evidence>
<evidence type="ECO:0000313" key="1">
    <source>
        <dbReference type="EMBL" id="RZD17356.1"/>
    </source>
</evidence>
<dbReference type="AlphaFoldDB" id="A0A519BJC1"/>
<protein>
    <recommendedName>
        <fullName evidence="3">GGDEF domain-containing protein</fullName>
    </recommendedName>
</protein>
<accession>A0A519BJC1</accession>
<proteinExistence type="predicted"/>
<sequence>MAYLLKSEQSFVLEILLGTTISEYKRIRKDLKFSENITSIDYLSLLYIKLNISAIDDKIFKSILGSLRTADSMIIKGKEIIVFLPGTDKEGVLHLEAGIREFLDDLYEGYVSVSYPEDGDNKIELINNFKKYIRLKFNEDSELLKNIN</sequence>
<comment type="caution">
    <text evidence="1">The sequence shown here is derived from an EMBL/GenBank/DDBJ whole genome shotgun (WGS) entry which is preliminary data.</text>
</comment>
<evidence type="ECO:0008006" key="3">
    <source>
        <dbReference type="Google" id="ProtNLM"/>
    </source>
</evidence>